<dbReference type="InterPro" id="IPR036390">
    <property type="entry name" value="WH_DNA-bd_sf"/>
</dbReference>
<dbReference type="SMART" id="SM00347">
    <property type="entry name" value="HTH_MARR"/>
    <property type="match status" value="1"/>
</dbReference>
<name>A0A7W9GL90_9ACTN</name>
<dbReference type="GO" id="GO:0003677">
    <property type="term" value="F:DNA binding"/>
    <property type="evidence" value="ECO:0007669"/>
    <property type="project" value="UniProtKB-KW"/>
</dbReference>
<dbReference type="PROSITE" id="PS50995">
    <property type="entry name" value="HTH_MARR_2"/>
    <property type="match status" value="1"/>
</dbReference>
<proteinExistence type="predicted"/>
<dbReference type="InterPro" id="IPR052526">
    <property type="entry name" value="HTH-type_Bedaq_tolerance"/>
</dbReference>
<organism evidence="2 3">
    <name type="scientific">Jiangella mangrovi</name>
    <dbReference type="NCBI Taxonomy" id="1524084"/>
    <lineage>
        <taxon>Bacteria</taxon>
        <taxon>Bacillati</taxon>
        <taxon>Actinomycetota</taxon>
        <taxon>Actinomycetes</taxon>
        <taxon>Jiangellales</taxon>
        <taxon>Jiangellaceae</taxon>
        <taxon>Jiangella</taxon>
    </lineage>
</organism>
<comment type="caution">
    <text evidence="2">The sequence shown here is derived from an EMBL/GenBank/DDBJ whole genome shotgun (WGS) entry which is preliminary data.</text>
</comment>
<feature type="domain" description="HTH marR-type" evidence="1">
    <location>
        <begin position="3"/>
        <end position="131"/>
    </location>
</feature>
<dbReference type="Gene3D" id="1.10.10.10">
    <property type="entry name" value="Winged helix-like DNA-binding domain superfamily/Winged helix DNA-binding domain"/>
    <property type="match status" value="1"/>
</dbReference>
<protein>
    <submittedName>
        <fullName evidence="2">DNA-binding MarR family transcriptional regulator</fullName>
    </submittedName>
</protein>
<dbReference type="InterPro" id="IPR000835">
    <property type="entry name" value="HTH_MarR-typ"/>
</dbReference>
<reference evidence="2 3" key="1">
    <citation type="submission" date="2020-08" db="EMBL/GenBank/DDBJ databases">
        <title>Sequencing the genomes of 1000 actinobacteria strains.</title>
        <authorList>
            <person name="Klenk H.-P."/>
        </authorList>
    </citation>
    <scope>NUCLEOTIDE SEQUENCE [LARGE SCALE GENOMIC DNA]</scope>
    <source>
        <strain evidence="2 3">DSM 102122</strain>
    </source>
</reference>
<dbReference type="SUPFAM" id="SSF46785">
    <property type="entry name" value="Winged helix' DNA-binding domain"/>
    <property type="match status" value="1"/>
</dbReference>
<gene>
    <name evidence="2" type="ORF">HD601_000312</name>
</gene>
<dbReference type="RefSeq" id="WP_184818685.1">
    <property type="nucleotide sequence ID" value="NZ_JACHMM010000001.1"/>
</dbReference>
<evidence type="ECO:0000259" key="1">
    <source>
        <dbReference type="PROSITE" id="PS50995"/>
    </source>
</evidence>
<dbReference type="Pfam" id="PF01047">
    <property type="entry name" value="MarR"/>
    <property type="match status" value="1"/>
</dbReference>
<keyword evidence="2" id="KW-0238">DNA-binding</keyword>
<dbReference type="EMBL" id="JACHMM010000001">
    <property type="protein sequence ID" value="MBB5785737.1"/>
    <property type="molecule type" value="Genomic_DNA"/>
</dbReference>
<keyword evidence="3" id="KW-1185">Reference proteome</keyword>
<dbReference type="PANTHER" id="PTHR39515">
    <property type="entry name" value="CONSERVED PROTEIN"/>
    <property type="match status" value="1"/>
</dbReference>
<dbReference type="InterPro" id="IPR036388">
    <property type="entry name" value="WH-like_DNA-bd_sf"/>
</dbReference>
<dbReference type="PANTHER" id="PTHR39515:SF2">
    <property type="entry name" value="HTH-TYPE TRANSCRIPTIONAL REGULATOR RV0880"/>
    <property type="match status" value="1"/>
</dbReference>
<sequence>MDSVELASALERLVRLFRQVTTAGDLSLTAAATLATLERTGPRRLTELAVQEGVTQPAMTQLVGRLHDAGLVERSADPADGRVVRVGITTAGSDALAARRAERADRLAELLARLDPAERAALAAAVPAIDALTAGVHNAPAATATDHRTGAPA</sequence>
<dbReference type="AlphaFoldDB" id="A0A7W9GL90"/>
<dbReference type="Proteomes" id="UP000542813">
    <property type="component" value="Unassembled WGS sequence"/>
</dbReference>
<dbReference type="GO" id="GO:0003700">
    <property type="term" value="F:DNA-binding transcription factor activity"/>
    <property type="evidence" value="ECO:0007669"/>
    <property type="project" value="InterPro"/>
</dbReference>
<evidence type="ECO:0000313" key="2">
    <source>
        <dbReference type="EMBL" id="MBB5785737.1"/>
    </source>
</evidence>
<accession>A0A7W9GL90</accession>
<evidence type="ECO:0000313" key="3">
    <source>
        <dbReference type="Proteomes" id="UP000542813"/>
    </source>
</evidence>